<dbReference type="SUPFAM" id="SSF53756">
    <property type="entry name" value="UDP-Glycosyltransferase/glycogen phosphorylase"/>
    <property type="match status" value="1"/>
</dbReference>
<dbReference type="OrthoDB" id="9797795at2"/>
<dbReference type="RefSeq" id="WP_012521135.1">
    <property type="nucleotide sequence ID" value="NC_011144.1"/>
</dbReference>
<keyword evidence="2 3" id="KW-0808">Transferase</keyword>
<dbReference type="HOGENOM" id="CLU_038371_0_0_5"/>
<dbReference type="KEGG" id="pzu:PHZ_c0573"/>
<dbReference type="InterPro" id="IPR002201">
    <property type="entry name" value="Glyco_trans_9"/>
</dbReference>
<evidence type="ECO:0000313" key="3">
    <source>
        <dbReference type="EMBL" id="ACG76987.1"/>
    </source>
</evidence>
<organism evidence="3 4">
    <name type="scientific">Phenylobacterium zucineum (strain HLK1)</name>
    <dbReference type="NCBI Taxonomy" id="450851"/>
    <lineage>
        <taxon>Bacteria</taxon>
        <taxon>Pseudomonadati</taxon>
        <taxon>Pseudomonadota</taxon>
        <taxon>Alphaproteobacteria</taxon>
        <taxon>Caulobacterales</taxon>
        <taxon>Caulobacteraceae</taxon>
        <taxon>Phenylobacterium</taxon>
    </lineage>
</organism>
<dbReference type="eggNOG" id="COG0859">
    <property type="taxonomic scope" value="Bacteria"/>
</dbReference>
<dbReference type="Proteomes" id="UP000001868">
    <property type="component" value="Chromosome"/>
</dbReference>
<dbReference type="GO" id="GO:0009244">
    <property type="term" value="P:lipopolysaccharide core region biosynthetic process"/>
    <property type="evidence" value="ECO:0007669"/>
    <property type="project" value="TreeGrafter"/>
</dbReference>
<keyword evidence="4" id="KW-1185">Reference proteome</keyword>
<sequence>MASGGFPILFITATRIGDAVLSSGLVKRLHDEIPNARFTIVAGPAAAPLFAEVPNLDRVIVLEKSKSGGHWFDLWRQVRRRRWGLVVDLRGSGLSRFLRTRRRAIHRKSAEPLHKVLEAARTLRIEDEPAPPHIFTSPEIEAQAAALTAGEGPILAMAPAANWIGKTWPAERFSQVAMRLLREGELKGGRLMVVGGAGDANVVKAMRDAAKNRIIDLTGQDLLVAHAALKRARLFIGNDSGAMHLAAAAGVPTIGLFGPSDERLYAPWGEHCRIVRGARDLDQIRAVDPELSQAICHMMDLPVEKVVGAAEELLAATEAPHA</sequence>
<gene>
    <name evidence="3" type="ordered locus">PHZ_c0573</name>
</gene>
<dbReference type="STRING" id="450851.PHZ_c0573"/>
<dbReference type="GO" id="GO:0005829">
    <property type="term" value="C:cytosol"/>
    <property type="evidence" value="ECO:0007669"/>
    <property type="project" value="TreeGrafter"/>
</dbReference>
<dbReference type="CAZy" id="GT9">
    <property type="family name" value="Glycosyltransferase Family 9"/>
</dbReference>
<dbReference type="Pfam" id="PF01075">
    <property type="entry name" value="Glyco_transf_9"/>
    <property type="match status" value="1"/>
</dbReference>
<dbReference type="Gene3D" id="3.40.50.2000">
    <property type="entry name" value="Glycogen Phosphorylase B"/>
    <property type="match status" value="2"/>
</dbReference>
<dbReference type="EMBL" id="CP000747">
    <property type="protein sequence ID" value="ACG76987.1"/>
    <property type="molecule type" value="Genomic_DNA"/>
</dbReference>
<dbReference type="InterPro" id="IPR051199">
    <property type="entry name" value="LPS_LOS_Heptosyltrfase"/>
</dbReference>
<keyword evidence="1" id="KW-0328">Glycosyltransferase</keyword>
<dbReference type="PANTHER" id="PTHR30160:SF7">
    <property type="entry name" value="ADP-HEPTOSE--LPS HEPTOSYLTRANSFERASE 2"/>
    <property type="match status" value="1"/>
</dbReference>
<protein>
    <submittedName>
        <fullName evidence="3">ADP-heptose--LPS-heptosyl transferase II</fullName>
    </submittedName>
</protein>
<dbReference type="GO" id="GO:0008713">
    <property type="term" value="F:ADP-heptose-lipopolysaccharide heptosyltransferase activity"/>
    <property type="evidence" value="ECO:0007669"/>
    <property type="project" value="TreeGrafter"/>
</dbReference>
<dbReference type="PANTHER" id="PTHR30160">
    <property type="entry name" value="TETRAACYLDISACCHARIDE 4'-KINASE-RELATED"/>
    <property type="match status" value="1"/>
</dbReference>
<proteinExistence type="predicted"/>
<accession>B4REZ9</accession>
<dbReference type="CDD" id="cd03789">
    <property type="entry name" value="GT9_LPS_heptosyltransferase"/>
    <property type="match status" value="1"/>
</dbReference>
<name>B4REZ9_PHEZH</name>
<evidence type="ECO:0000256" key="2">
    <source>
        <dbReference type="ARBA" id="ARBA00022679"/>
    </source>
</evidence>
<dbReference type="AlphaFoldDB" id="B4REZ9"/>
<reference evidence="3 4" key="1">
    <citation type="journal article" date="2008" name="BMC Genomics">
        <title>Complete genome of Phenylobacterium zucineum - a novel facultative intracellular bacterium isolated from human erythroleukemia cell line K562.</title>
        <authorList>
            <person name="Luo Y."/>
            <person name="Xu X."/>
            <person name="Ding Z."/>
            <person name="Liu Z."/>
            <person name="Zhang B."/>
            <person name="Yan Z."/>
            <person name="Sun J."/>
            <person name="Hu S."/>
            <person name="Hu X."/>
        </authorList>
    </citation>
    <scope>NUCLEOTIDE SEQUENCE [LARGE SCALE GENOMIC DNA]</scope>
    <source>
        <strain evidence="3 4">HLK1</strain>
    </source>
</reference>
<evidence type="ECO:0000313" key="4">
    <source>
        <dbReference type="Proteomes" id="UP000001868"/>
    </source>
</evidence>
<evidence type="ECO:0000256" key="1">
    <source>
        <dbReference type="ARBA" id="ARBA00022676"/>
    </source>
</evidence>